<feature type="binding site" evidence="5">
    <location>
        <position position="36"/>
    </location>
    <ligand>
        <name>ATP</name>
        <dbReference type="ChEBI" id="CHEBI:30616"/>
    </ligand>
</feature>
<keyword evidence="3 10" id="KW-0418">Kinase</keyword>
<keyword evidence="1" id="KW-0808">Transferase</keyword>
<proteinExistence type="predicted"/>
<dbReference type="Pfam" id="PF00672">
    <property type="entry name" value="HAMP"/>
    <property type="match status" value="1"/>
</dbReference>
<dbReference type="Proteomes" id="UP001598130">
    <property type="component" value="Unassembled WGS sequence"/>
</dbReference>
<dbReference type="RefSeq" id="WP_377370182.1">
    <property type="nucleotide sequence ID" value="NZ_JAOTJD010000019.1"/>
</dbReference>
<keyword evidence="4 5" id="KW-0067">ATP-binding</keyword>
<protein>
    <submittedName>
        <fullName evidence="10">Protein kinase</fullName>
    </submittedName>
</protein>
<dbReference type="Gene3D" id="6.10.340.10">
    <property type="match status" value="1"/>
</dbReference>
<dbReference type="InterPro" id="IPR017441">
    <property type="entry name" value="Protein_kinase_ATP_BS"/>
</dbReference>
<dbReference type="SUPFAM" id="SSF158472">
    <property type="entry name" value="HAMP domain-like"/>
    <property type="match status" value="1"/>
</dbReference>
<evidence type="ECO:0000259" key="8">
    <source>
        <dbReference type="PROSITE" id="PS50011"/>
    </source>
</evidence>
<keyword evidence="2 5" id="KW-0547">Nucleotide-binding</keyword>
<comment type="caution">
    <text evidence="10">The sequence shown here is derived from an EMBL/GenBank/DDBJ whole genome shotgun (WGS) entry which is preliminary data.</text>
</comment>
<dbReference type="CDD" id="cd06225">
    <property type="entry name" value="HAMP"/>
    <property type="match status" value="1"/>
</dbReference>
<reference evidence="10 11" key="1">
    <citation type="submission" date="2022-09" db="EMBL/GenBank/DDBJ databases">
        <title>New species of Phenylobacterium.</title>
        <authorList>
            <person name="Mieszkin S."/>
        </authorList>
    </citation>
    <scope>NUCLEOTIDE SEQUENCE [LARGE SCALE GENOMIC DNA]</scope>
    <source>
        <strain evidence="10 11">HK31-G</strain>
    </source>
</reference>
<keyword evidence="11" id="KW-1185">Reference proteome</keyword>
<dbReference type="SUPFAM" id="SSF56112">
    <property type="entry name" value="Protein kinase-like (PK-like)"/>
    <property type="match status" value="1"/>
</dbReference>
<dbReference type="SMART" id="SM00220">
    <property type="entry name" value="S_TKc"/>
    <property type="match status" value="1"/>
</dbReference>
<feature type="transmembrane region" description="Helical" evidence="7">
    <location>
        <begin position="298"/>
        <end position="318"/>
    </location>
</feature>
<name>A0ABW6CS16_9CAUL</name>
<evidence type="ECO:0000313" key="10">
    <source>
        <dbReference type="EMBL" id="MFD3264575.1"/>
    </source>
</evidence>
<gene>
    <name evidence="10" type="ORF">OCL97_11465</name>
</gene>
<evidence type="ECO:0000259" key="9">
    <source>
        <dbReference type="PROSITE" id="PS50885"/>
    </source>
</evidence>
<dbReference type="InterPro" id="IPR000719">
    <property type="entry name" value="Prot_kinase_dom"/>
</dbReference>
<dbReference type="SMART" id="SM00304">
    <property type="entry name" value="HAMP"/>
    <property type="match status" value="1"/>
</dbReference>
<keyword evidence="7" id="KW-1133">Transmembrane helix</keyword>
<dbReference type="InterPro" id="IPR003660">
    <property type="entry name" value="HAMP_dom"/>
</dbReference>
<evidence type="ECO:0000256" key="3">
    <source>
        <dbReference type="ARBA" id="ARBA00022777"/>
    </source>
</evidence>
<dbReference type="PROSITE" id="PS00107">
    <property type="entry name" value="PROTEIN_KINASE_ATP"/>
    <property type="match status" value="1"/>
</dbReference>
<dbReference type="InterPro" id="IPR008271">
    <property type="entry name" value="Ser/Thr_kinase_AS"/>
</dbReference>
<evidence type="ECO:0000256" key="5">
    <source>
        <dbReference type="PROSITE-ProRule" id="PRU10141"/>
    </source>
</evidence>
<dbReference type="EMBL" id="JAOTJD010000019">
    <property type="protein sequence ID" value="MFD3264575.1"/>
    <property type="molecule type" value="Genomic_DNA"/>
</dbReference>
<feature type="region of interest" description="Disordered" evidence="6">
    <location>
        <begin position="540"/>
        <end position="589"/>
    </location>
</feature>
<evidence type="ECO:0000256" key="2">
    <source>
        <dbReference type="ARBA" id="ARBA00022741"/>
    </source>
</evidence>
<dbReference type="PROSITE" id="PS00108">
    <property type="entry name" value="PROTEIN_KINASE_ST"/>
    <property type="match status" value="1"/>
</dbReference>
<dbReference type="InterPro" id="IPR029151">
    <property type="entry name" value="Sensor-like_sf"/>
</dbReference>
<evidence type="ECO:0000313" key="11">
    <source>
        <dbReference type="Proteomes" id="UP001598130"/>
    </source>
</evidence>
<evidence type="ECO:0000256" key="4">
    <source>
        <dbReference type="ARBA" id="ARBA00022840"/>
    </source>
</evidence>
<dbReference type="InterPro" id="IPR011009">
    <property type="entry name" value="Kinase-like_dom_sf"/>
</dbReference>
<keyword evidence="7" id="KW-0812">Transmembrane</keyword>
<dbReference type="PANTHER" id="PTHR43289">
    <property type="entry name" value="MITOGEN-ACTIVATED PROTEIN KINASE KINASE KINASE 20-RELATED"/>
    <property type="match status" value="1"/>
</dbReference>
<dbReference type="PANTHER" id="PTHR43289:SF6">
    <property type="entry name" value="SERINE_THREONINE-PROTEIN KINASE NEKL-3"/>
    <property type="match status" value="1"/>
</dbReference>
<dbReference type="PROSITE" id="PS50011">
    <property type="entry name" value="PROTEIN_KINASE_DOM"/>
    <property type="match status" value="1"/>
</dbReference>
<dbReference type="Gene3D" id="3.30.200.20">
    <property type="entry name" value="Phosphorylase Kinase, domain 1"/>
    <property type="match status" value="1"/>
</dbReference>
<dbReference type="CDD" id="cd14014">
    <property type="entry name" value="STKc_PknB_like"/>
    <property type="match status" value="1"/>
</dbReference>
<dbReference type="GO" id="GO:0016301">
    <property type="term" value="F:kinase activity"/>
    <property type="evidence" value="ECO:0007669"/>
    <property type="project" value="UniProtKB-KW"/>
</dbReference>
<dbReference type="SUPFAM" id="SSF103190">
    <property type="entry name" value="Sensory domain-like"/>
    <property type="match status" value="1"/>
</dbReference>
<accession>A0ABW6CS16</accession>
<dbReference type="Pfam" id="PF00069">
    <property type="entry name" value="Pkinase"/>
    <property type="match status" value="1"/>
</dbReference>
<dbReference type="PROSITE" id="PS50885">
    <property type="entry name" value="HAMP"/>
    <property type="match status" value="1"/>
</dbReference>
<evidence type="ECO:0000256" key="1">
    <source>
        <dbReference type="ARBA" id="ARBA00022679"/>
    </source>
</evidence>
<feature type="transmembrane region" description="Helical" evidence="7">
    <location>
        <begin position="466"/>
        <end position="486"/>
    </location>
</feature>
<evidence type="ECO:0000256" key="6">
    <source>
        <dbReference type="SAM" id="MobiDB-lite"/>
    </source>
</evidence>
<organism evidence="10 11">
    <name type="scientific">Phenylobacterium ferrooxidans</name>
    <dbReference type="NCBI Taxonomy" id="2982689"/>
    <lineage>
        <taxon>Bacteria</taxon>
        <taxon>Pseudomonadati</taxon>
        <taxon>Pseudomonadota</taxon>
        <taxon>Alphaproteobacteria</taxon>
        <taxon>Caulobacterales</taxon>
        <taxon>Caulobacteraceae</taxon>
        <taxon>Phenylobacterium</taxon>
    </lineage>
</organism>
<sequence>MRLIGRYELRERIGEGAMAEVWRAHDPSIDRVLAIKLLKQEYRRNPEYAMRFLREAKAAGALAHPSIVTIYDVGEADGYPYIAMELLEGESLDQVLAREGQLSGDRVLAIGGQLAAALSYAHLSGVVHRDIKPSNIMLGRDGTSIKILDFGIARVAEDAAFTDQEHVRTQIGQVLGTPRYMSPEQALGQVVDGRSDLFSVGVVLYELITGKQAFSGTSAATLALQITQQNPPSIAAVEPGCPGGLRFIVEKLLAKRPERRFADGAELARALAREAKAYEAVHAEDSARRKYLPLQIRLTLGMVAVTAIALAISVSAVLDRQYRAMERMALASGSSISAFVASNAALPSVENSAALPMEQDWTPIQAFIAAAAKDQSVRWMTMVDAEGIIRGASDPKLLGARYRPPVGEVVVQRNQHVTVTDIKLDDGRDGFRFVHPILYADRKFGMIEVSISKAELQAAADTSRNLMLALSTLILLVVGMISFTLAKMLAAPVRRLKQALRDATMGDLDFRISHGRKDEFGELFDGFNLFATAVQERLEAAERPSGGPRALDETRIAPTVAEAQPKPAPVQPSSAEGTPFDPAWPRRSA</sequence>
<evidence type="ECO:0000256" key="7">
    <source>
        <dbReference type="SAM" id="Phobius"/>
    </source>
</evidence>
<feature type="domain" description="HAMP" evidence="9">
    <location>
        <begin position="487"/>
        <end position="539"/>
    </location>
</feature>
<dbReference type="Gene3D" id="1.10.510.10">
    <property type="entry name" value="Transferase(Phosphotransferase) domain 1"/>
    <property type="match status" value="1"/>
</dbReference>
<keyword evidence="7" id="KW-0472">Membrane</keyword>
<feature type="domain" description="Protein kinase" evidence="8">
    <location>
        <begin position="7"/>
        <end position="272"/>
    </location>
</feature>